<feature type="region of interest" description="Disordered" evidence="9">
    <location>
        <begin position="78"/>
        <end position="146"/>
    </location>
</feature>
<evidence type="ECO:0000256" key="4">
    <source>
        <dbReference type="ARBA" id="ARBA00022692"/>
    </source>
</evidence>
<dbReference type="PRINTS" id="PR01506">
    <property type="entry name" value="TATBPROTEIN"/>
</dbReference>
<evidence type="ECO:0000256" key="8">
    <source>
        <dbReference type="ARBA" id="ARBA00023136"/>
    </source>
</evidence>
<dbReference type="Proteomes" id="UP000315673">
    <property type="component" value="Chromosome"/>
</dbReference>
<evidence type="ECO:0000256" key="7">
    <source>
        <dbReference type="ARBA" id="ARBA00023010"/>
    </source>
</evidence>
<dbReference type="GO" id="GO:0008320">
    <property type="term" value="F:protein transmembrane transporter activity"/>
    <property type="evidence" value="ECO:0007669"/>
    <property type="project" value="InterPro"/>
</dbReference>
<dbReference type="InterPro" id="IPR003369">
    <property type="entry name" value="TatA/B/E"/>
</dbReference>
<comment type="subcellular location">
    <subcellularLocation>
        <location evidence="1">Membrane</location>
        <topology evidence="1">Single-pass membrane protein</topology>
    </subcellularLocation>
</comment>
<dbReference type="OrthoDB" id="7206969at2"/>
<dbReference type="InterPro" id="IPR018448">
    <property type="entry name" value="TatB"/>
</dbReference>
<keyword evidence="6" id="KW-1133">Transmembrane helix</keyword>
<evidence type="ECO:0000256" key="6">
    <source>
        <dbReference type="ARBA" id="ARBA00022989"/>
    </source>
</evidence>
<reference evidence="10 11" key="1">
    <citation type="submission" date="2019-07" db="EMBL/GenBank/DDBJ databases">
        <title>Full genome sequence of Sphingomonas sp. 4R-6-7(HKS19).</title>
        <authorList>
            <person name="Im W.-T."/>
        </authorList>
    </citation>
    <scope>NUCLEOTIDE SEQUENCE [LARGE SCALE GENOMIC DNA]</scope>
    <source>
        <strain evidence="10 11">HKS19</strain>
    </source>
</reference>
<name>A0A5B8LM29_9SPHN</name>
<dbReference type="GO" id="GO:0016020">
    <property type="term" value="C:membrane"/>
    <property type="evidence" value="ECO:0007669"/>
    <property type="project" value="UniProtKB-SubCell"/>
</dbReference>
<accession>A0A5B8LM29</accession>
<keyword evidence="11" id="KW-1185">Reference proteome</keyword>
<keyword evidence="8" id="KW-0472">Membrane</keyword>
<proteinExistence type="predicted"/>
<feature type="compositionally biased region" description="Basic residues" evidence="9">
    <location>
        <begin position="134"/>
        <end position="146"/>
    </location>
</feature>
<dbReference type="GO" id="GO:0043953">
    <property type="term" value="P:protein transport by the Tat complex"/>
    <property type="evidence" value="ECO:0007669"/>
    <property type="project" value="InterPro"/>
</dbReference>
<evidence type="ECO:0000256" key="1">
    <source>
        <dbReference type="ARBA" id="ARBA00004167"/>
    </source>
</evidence>
<dbReference type="PANTHER" id="PTHR33162:SF1">
    <property type="entry name" value="SEC-INDEPENDENT PROTEIN TRANSLOCASE PROTEIN TATA, CHLOROPLASTIC"/>
    <property type="match status" value="1"/>
</dbReference>
<keyword evidence="4" id="KW-0812">Transmembrane</keyword>
<evidence type="ECO:0000256" key="2">
    <source>
        <dbReference type="ARBA" id="ARBA00022448"/>
    </source>
</evidence>
<keyword evidence="3" id="KW-1003">Cell membrane</keyword>
<dbReference type="KEGG" id="spai:FPZ24_11100"/>
<evidence type="ECO:0000256" key="9">
    <source>
        <dbReference type="SAM" id="MobiDB-lite"/>
    </source>
</evidence>
<sequence length="146" mass="16140">MFDIAPTELLVLGAVALVVIPPKDLPKAMRLAGQWIGRARGMARQFRSGFDDMIRESEFQEMEKKWKAENERIMREFPATPDQAMLMAPVPQDDSTPESEDALAMTTEMAPVEATPAPKRKTPAKPRAAAARKPTAKKPAAKRAKP</sequence>
<evidence type="ECO:0000256" key="3">
    <source>
        <dbReference type="ARBA" id="ARBA00022475"/>
    </source>
</evidence>
<dbReference type="NCBIfam" id="TIGR01410">
    <property type="entry name" value="tatB"/>
    <property type="match status" value="1"/>
</dbReference>
<dbReference type="EMBL" id="CP042306">
    <property type="protein sequence ID" value="QDZ09163.1"/>
    <property type="molecule type" value="Genomic_DNA"/>
</dbReference>
<keyword evidence="5" id="KW-0653">Protein transport</keyword>
<keyword evidence="2" id="KW-0813">Transport</keyword>
<dbReference type="AlphaFoldDB" id="A0A5B8LM29"/>
<keyword evidence="7" id="KW-0811">Translocation</keyword>
<dbReference type="Gene3D" id="1.20.5.3310">
    <property type="match status" value="1"/>
</dbReference>
<organism evidence="10 11">
    <name type="scientific">Sphingomonas panacisoli</name>
    <dbReference type="NCBI Taxonomy" id="1813879"/>
    <lineage>
        <taxon>Bacteria</taxon>
        <taxon>Pseudomonadati</taxon>
        <taxon>Pseudomonadota</taxon>
        <taxon>Alphaproteobacteria</taxon>
        <taxon>Sphingomonadales</taxon>
        <taxon>Sphingomonadaceae</taxon>
        <taxon>Sphingomonas</taxon>
    </lineage>
</organism>
<evidence type="ECO:0000313" key="11">
    <source>
        <dbReference type="Proteomes" id="UP000315673"/>
    </source>
</evidence>
<gene>
    <name evidence="10" type="primary">tatB</name>
    <name evidence="10" type="ORF">FPZ24_11100</name>
</gene>
<dbReference type="PANTHER" id="PTHR33162">
    <property type="entry name" value="SEC-INDEPENDENT PROTEIN TRANSLOCASE PROTEIN TATA, CHLOROPLASTIC"/>
    <property type="match status" value="1"/>
</dbReference>
<evidence type="ECO:0000256" key="5">
    <source>
        <dbReference type="ARBA" id="ARBA00022927"/>
    </source>
</evidence>
<evidence type="ECO:0000313" key="10">
    <source>
        <dbReference type="EMBL" id="QDZ09163.1"/>
    </source>
</evidence>
<dbReference type="RefSeq" id="WP_146574424.1">
    <property type="nucleotide sequence ID" value="NZ_CP042306.1"/>
</dbReference>
<dbReference type="Pfam" id="PF02416">
    <property type="entry name" value="TatA_B_E"/>
    <property type="match status" value="1"/>
</dbReference>
<protein>
    <submittedName>
        <fullName evidence="10">Twin-arginine translocase subunit TatB</fullName>
    </submittedName>
</protein>